<evidence type="ECO:0000256" key="6">
    <source>
        <dbReference type="ARBA" id="ARBA00022622"/>
    </source>
</evidence>
<comment type="similarity">
    <text evidence="2 16">Belongs to the alkaline phosphatase family.</text>
</comment>
<dbReference type="InterPro" id="IPR017850">
    <property type="entry name" value="Alkaline_phosphatase_core_sf"/>
</dbReference>
<dbReference type="EnsemblMetazoa" id="G23389.7">
    <property type="protein sequence ID" value="G23389.7:cds"/>
    <property type="gene ID" value="G23389"/>
</dbReference>
<feature type="binding site" evidence="15">
    <location>
        <position position="374"/>
    </location>
    <ligand>
        <name>Zn(2+)</name>
        <dbReference type="ChEBI" id="CHEBI:29105"/>
        <label>2</label>
    </ligand>
</feature>
<evidence type="ECO:0000256" key="3">
    <source>
        <dbReference type="ARBA" id="ARBA00012647"/>
    </source>
</evidence>
<evidence type="ECO:0000256" key="5">
    <source>
        <dbReference type="ARBA" id="ARBA00022553"/>
    </source>
</evidence>
<evidence type="ECO:0000256" key="16">
    <source>
        <dbReference type="RuleBase" id="RU003946"/>
    </source>
</evidence>
<accession>A0A8W8KJA5</accession>
<keyword evidence="8" id="KW-0378">Hydrolase</keyword>
<dbReference type="EC" id="3.1.3.1" evidence="3"/>
<evidence type="ECO:0000256" key="8">
    <source>
        <dbReference type="ARBA" id="ARBA00022801"/>
    </source>
</evidence>
<evidence type="ECO:0000256" key="9">
    <source>
        <dbReference type="ARBA" id="ARBA00022833"/>
    </source>
</evidence>
<dbReference type="PRINTS" id="PR00113">
    <property type="entry name" value="ALKPHPHTASE"/>
</dbReference>
<evidence type="ECO:0000256" key="15">
    <source>
        <dbReference type="PIRSR" id="PIRSR601952-2"/>
    </source>
</evidence>
<protein>
    <recommendedName>
        <fullName evidence="3">alkaline phosphatase</fullName>
        <ecNumber evidence="3">3.1.3.1</ecNumber>
    </recommendedName>
</protein>
<feature type="binding site" evidence="15">
    <location>
        <position position="50"/>
    </location>
    <ligand>
        <name>Zn(2+)</name>
        <dbReference type="ChEBI" id="CHEBI:29105"/>
        <label>2</label>
    </ligand>
</feature>
<name>A0A8W8KJA5_MAGGI</name>
<comment type="subcellular location">
    <subcellularLocation>
        <location evidence="1">Cell membrane</location>
        <topology evidence="1">Lipid-anchor</topology>
        <topology evidence="1">GPI-anchor</topology>
    </subcellularLocation>
</comment>
<dbReference type="Pfam" id="PF00245">
    <property type="entry name" value="Alk_phosphatase"/>
    <property type="match status" value="1"/>
</dbReference>
<dbReference type="GO" id="GO:0046872">
    <property type="term" value="F:metal ion binding"/>
    <property type="evidence" value="ECO:0007669"/>
    <property type="project" value="UniProtKB-KW"/>
</dbReference>
<keyword evidence="4" id="KW-1003">Cell membrane</keyword>
<dbReference type="AlphaFoldDB" id="A0A8W8KJA5"/>
<keyword evidence="9 15" id="KW-0862">Zinc</keyword>
<dbReference type="GO" id="GO:0098552">
    <property type="term" value="C:side of membrane"/>
    <property type="evidence" value="ECO:0007669"/>
    <property type="project" value="UniProtKB-KW"/>
</dbReference>
<reference evidence="18" key="1">
    <citation type="submission" date="2022-08" db="UniProtKB">
        <authorList>
            <consortium name="EnsemblMetazoa"/>
        </authorList>
    </citation>
    <scope>IDENTIFICATION</scope>
    <source>
        <strain evidence="18">05x7-T-G4-1.051#20</strain>
    </source>
</reference>
<evidence type="ECO:0000256" key="4">
    <source>
        <dbReference type="ARBA" id="ARBA00022475"/>
    </source>
</evidence>
<evidence type="ECO:0000256" key="11">
    <source>
        <dbReference type="ARBA" id="ARBA00023136"/>
    </source>
</evidence>
<feature type="binding site" evidence="15">
    <location>
        <position position="336"/>
    </location>
    <ligand>
        <name>Zn(2+)</name>
        <dbReference type="ChEBI" id="CHEBI:29105"/>
        <label>2</label>
    </ligand>
</feature>
<feature type="signal peptide" evidence="17">
    <location>
        <begin position="1"/>
        <end position="17"/>
    </location>
</feature>
<dbReference type="SUPFAM" id="SSF53649">
    <property type="entry name" value="Alkaline phosphatase-like"/>
    <property type="match status" value="1"/>
</dbReference>
<comment type="cofactor">
    <cofactor evidence="15">
        <name>Mg(2+)</name>
        <dbReference type="ChEBI" id="CHEBI:18420"/>
    </cofactor>
    <text evidence="15">Binds 1 Mg(2+) ion.</text>
</comment>
<feature type="binding site" evidence="15">
    <location>
        <position position="373"/>
    </location>
    <ligand>
        <name>Zn(2+)</name>
        <dbReference type="ChEBI" id="CHEBI:29105"/>
        <label>2</label>
    </ligand>
</feature>
<keyword evidence="19" id="KW-1185">Reference proteome</keyword>
<dbReference type="Gene3D" id="3.40.720.10">
    <property type="entry name" value="Alkaline Phosphatase, subunit A"/>
    <property type="match status" value="1"/>
</dbReference>
<feature type="binding site" evidence="15">
    <location>
        <position position="165"/>
    </location>
    <ligand>
        <name>Mg(2+)</name>
        <dbReference type="ChEBI" id="CHEBI:18420"/>
    </ligand>
</feature>
<feature type="binding site" evidence="15">
    <location>
        <position position="327"/>
    </location>
    <ligand>
        <name>Mg(2+)</name>
        <dbReference type="ChEBI" id="CHEBI:18420"/>
    </ligand>
</feature>
<feature type="binding site" evidence="15">
    <location>
        <position position="332"/>
    </location>
    <ligand>
        <name>Zn(2+)</name>
        <dbReference type="ChEBI" id="CHEBI:29105"/>
        <label>2</label>
    </ligand>
</feature>
<feature type="binding site" evidence="15">
    <location>
        <position position="50"/>
    </location>
    <ligand>
        <name>Mg(2+)</name>
        <dbReference type="ChEBI" id="CHEBI:18420"/>
    </ligand>
</feature>
<proteinExistence type="inferred from homology"/>
<comment type="cofactor">
    <cofactor evidence="15">
        <name>Zn(2+)</name>
        <dbReference type="ChEBI" id="CHEBI:29105"/>
    </cofactor>
    <text evidence="15">Binds 2 Zn(2+) ions.</text>
</comment>
<evidence type="ECO:0000313" key="19">
    <source>
        <dbReference type="Proteomes" id="UP000005408"/>
    </source>
</evidence>
<evidence type="ECO:0000313" key="18">
    <source>
        <dbReference type="EnsemblMetazoa" id="G23389.7:cds"/>
    </source>
</evidence>
<dbReference type="GO" id="GO:0004035">
    <property type="term" value="F:alkaline phosphatase activity"/>
    <property type="evidence" value="ECO:0007669"/>
    <property type="project" value="UniProtKB-EC"/>
</dbReference>
<keyword evidence="6" id="KW-0336">GPI-anchor</keyword>
<sequence>MWRRVFVVLLPIFGLCSEDWNRMAKEMLTSAIKMKPNTGVAKNVILFIGDGLGVSTLNAARIYRGQKNNKTGEETVLEWEKFPYAAFSKIYGADKQIPDSAQTATAILGGVKVNYKTVGVTDAVPGEGCDKLLELGEAGKVISVLRKALSEGKSTGVVTSTRLTHATPAATYAHSAHRNWESDVDVIDEARGKCHDIAYQLIHNNSDIQVLLGGGRRAFYPANYSDPETGRTDVNKRNDTNNLVDDWLNIQREKNRKHKFVWKKDDFDNIDVNNVDYVLGLFSPSHMAYEIERDKTGNGEPSLSEMTSKAINILKRNKDKGFFLLVEGGLIDIAHHDSLAKKALEETLQFEEAVKVAASMTNQEDTLLIVTADHSHPFSLAGYTKRGNPVLGLVDEESARIEPPLDKKPYTALVYGNGPGYKADRENLTGVDTAADNYIQQSAVPLEYETHSAEDVGIFSQGPMSHLFHGVHEQHYIAHVIQYAACIGDYRENCDREERSTSGSTVPEVLRWLLLASFLASRIET</sequence>
<evidence type="ECO:0000256" key="7">
    <source>
        <dbReference type="ARBA" id="ARBA00022723"/>
    </source>
</evidence>
<evidence type="ECO:0000256" key="17">
    <source>
        <dbReference type="SAM" id="SignalP"/>
    </source>
</evidence>
<keyword evidence="17" id="KW-0732">Signal</keyword>
<dbReference type="Proteomes" id="UP000005408">
    <property type="component" value="Unassembled WGS sequence"/>
</dbReference>
<dbReference type="GO" id="GO:0005886">
    <property type="term" value="C:plasma membrane"/>
    <property type="evidence" value="ECO:0007669"/>
    <property type="project" value="UniProtKB-SubCell"/>
</dbReference>
<dbReference type="PANTHER" id="PTHR11596">
    <property type="entry name" value="ALKALINE PHOSPHATASE"/>
    <property type="match status" value="1"/>
</dbReference>
<dbReference type="FunFam" id="3.40.720.10:FF:000008">
    <property type="entry name" value="Alkaline phosphatase"/>
    <property type="match status" value="1"/>
</dbReference>
<dbReference type="OMA" id="EYDYDRT"/>
<evidence type="ECO:0000256" key="1">
    <source>
        <dbReference type="ARBA" id="ARBA00004609"/>
    </source>
</evidence>
<feature type="binding site" evidence="15">
    <location>
        <position position="451"/>
    </location>
    <ligand>
        <name>Zn(2+)</name>
        <dbReference type="ChEBI" id="CHEBI:29105"/>
        <label>2</label>
    </ligand>
</feature>
<keyword evidence="5" id="KW-0597">Phosphoprotein</keyword>
<dbReference type="InterPro" id="IPR001952">
    <property type="entry name" value="Alkaline_phosphatase"/>
</dbReference>
<dbReference type="SMART" id="SM00098">
    <property type="entry name" value="alkPPc"/>
    <property type="match status" value="1"/>
</dbReference>
<organism evidence="18 19">
    <name type="scientific">Magallana gigas</name>
    <name type="common">Pacific oyster</name>
    <name type="synonym">Crassostrea gigas</name>
    <dbReference type="NCBI Taxonomy" id="29159"/>
    <lineage>
        <taxon>Eukaryota</taxon>
        <taxon>Metazoa</taxon>
        <taxon>Spiralia</taxon>
        <taxon>Lophotrochozoa</taxon>
        <taxon>Mollusca</taxon>
        <taxon>Bivalvia</taxon>
        <taxon>Autobranchia</taxon>
        <taxon>Pteriomorphia</taxon>
        <taxon>Ostreida</taxon>
        <taxon>Ostreoidea</taxon>
        <taxon>Ostreidae</taxon>
        <taxon>Magallana</taxon>
    </lineage>
</organism>
<evidence type="ECO:0000256" key="10">
    <source>
        <dbReference type="ARBA" id="ARBA00022842"/>
    </source>
</evidence>
<feature type="chain" id="PRO_5036500824" description="alkaline phosphatase" evidence="17">
    <location>
        <begin position="18"/>
        <end position="525"/>
    </location>
</feature>
<evidence type="ECO:0000256" key="13">
    <source>
        <dbReference type="ARBA" id="ARBA00023288"/>
    </source>
</evidence>
<keyword evidence="12" id="KW-0325">Glycoprotein</keyword>
<evidence type="ECO:0000256" key="2">
    <source>
        <dbReference type="ARBA" id="ARBA00005984"/>
    </source>
</evidence>
<evidence type="ECO:0000256" key="12">
    <source>
        <dbReference type="ARBA" id="ARBA00023180"/>
    </source>
</evidence>
<dbReference type="CDD" id="cd16012">
    <property type="entry name" value="ALP"/>
    <property type="match status" value="1"/>
</dbReference>
<keyword evidence="13" id="KW-0449">Lipoprotein</keyword>
<dbReference type="OrthoDB" id="5818554at2759"/>
<dbReference type="PANTHER" id="PTHR11596:SF5">
    <property type="entry name" value="ALKALINE PHOSPHATASE"/>
    <property type="match status" value="1"/>
</dbReference>
<feature type="active site" description="Phosphoserine intermediate" evidence="14">
    <location>
        <position position="100"/>
    </location>
</feature>
<keyword evidence="10 15" id="KW-0460">Magnesium</keyword>
<keyword evidence="11" id="KW-0472">Membrane</keyword>
<evidence type="ECO:0000256" key="14">
    <source>
        <dbReference type="PIRSR" id="PIRSR601952-1"/>
    </source>
</evidence>
<feature type="binding site" evidence="15">
    <location>
        <position position="167"/>
    </location>
    <ligand>
        <name>Mg(2+)</name>
        <dbReference type="ChEBI" id="CHEBI:18420"/>
    </ligand>
</feature>
<keyword evidence="7 15" id="KW-0479">Metal-binding</keyword>